<dbReference type="EMBL" id="FNNP01000001">
    <property type="protein sequence ID" value="SDW35482.1"/>
    <property type="molecule type" value="Genomic_DNA"/>
</dbReference>
<dbReference type="AlphaFoldDB" id="A0A1H2SV22"/>
<dbReference type="Gene3D" id="3.30.70.100">
    <property type="match status" value="1"/>
</dbReference>
<accession>A0A1H2SV22</accession>
<evidence type="ECO:0000313" key="2">
    <source>
        <dbReference type="EMBL" id="SDW35482.1"/>
    </source>
</evidence>
<name>A0A1H2SV22_9RHOB</name>
<dbReference type="Proteomes" id="UP000183400">
    <property type="component" value="Unassembled WGS sequence"/>
</dbReference>
<dbReference type="OrthoDB" id="9797178at2"/>
<evidence type="ECO:0000313" key="3">
    <source>
        <dbReference type="Proteomes" id="UP000183400"/>
    </source>
</evidence>
<dbReference type="InterPro" id="IPR011008">
    <property type="entry name" value="Dimeric_a/b-barrel"/>
</dbReference>
<dbReference type="STRING" id="985054.SAMN05444358_101601"/>
<sequence>MAHHDNAKVHLNGFITVPADRLEEVRNALPEHIALTRAEQGCISFEVVEDGDHPGRFNVAELFTNQAAFDSHQKRTRASDWYQITQGLPREYSITKG</sequence>
<dbReference type="GO" id="GO:0004497">
    <property type="term" value="F:monooxygenase activity"/>
    <property type="evidence" value="ECO:0007669"/>
    <property type="project" value="UniProtKB-KW"/>
</dbReference>
<evidence type="ECO:0000259" key="1">
    <source>
        <dbReference type="PROSITE" id="PS51725"/>
    </source>
</evidence>
<dbReference type="SUPFAM" id="SSF54909">
    <property type="entry name" value="Dimeric alpha+beta barrel"/>
    <property type="match status" value="1"/>
</dbReference>
<dbReference type="PROSITE" id="PS51725">
    <property type="entry name" value="ABM"/>
    <property type="match status" value="1"/>
</dbReference>
<organism evidence="2 3">
    <name type="scientific">Ruegeria halocynthiae</name>
    <dbReference type="NCBI Taxonomy" id="985054"/>
    <lineage>
        <taxon>Bacteria</taxon>
        <taxon>Pseudomonadati</taxon>
        <taxon>Pseudomonadota</taxon>
        <taxon>Alphaproteobacteria</taxon>
        <taxon>Rhodobacterales</taxon>
        <taxon>Roseobacteraceae</taxon>
        <taxon>Ruegeria</taxon>
    </lineage>
</organism>
<protein>
    <submittedName>
        <fullName evidence="2">Quinol monooxygenase YgiN</fullName>
    </submittedName>
</protein>
<proteinExistence type="predicted"/>
<dbReference type="RefSeq" id="WP_074736341.1">
    <property type="nucleotide sequence ID" value="NZ_FNNP01000001.1"/>
</dbReference>
<gene>
    <name evidence="2" type="ORF">SAMN05444358_101601</name>
</gene>
<keyword evidence="3" id="KW-1185">Reference proteome</keyword>
<dbReference type="InterPro" id="IPR007138">
    <property type="entry name" value="ABM_dom"/>
</dbReference>
<feature type="domain" description="ABM" evidence="1">
    <location>
        <begin position="9"/>
        <end position="97"/>
    </location>
</feature>
<keyword evidence="2" id="KW-0503">Monooxygenase</keyword>
<keyword evidence="2" id="KW-0560">Oxidoreductase</keyword>
<reference evidence="3" key="1">
    <citation type="submission" date="2016-10" db="EMBL/GenBank/DDBJ databases">
        <authorList>
            <person name="Varghese N."/>
            <person name="Submissions S."/>
        </authorList>
    </citation>
    <scope>NUCLEOTIDE SEQUENCE [LARGE SCALE GENOMIC DNA]</scope>
    <source>
        <strain evidence="3">DSM 27839</strain>
    </source>
</reference>
<dbReference type="Pfam" id="PF03992">
    <property type="entry name" value="ABM"/>
    <property type="match status" value="1"/>
</dbReference>